<reference evidence="2 3" key="1">
    <citation type="submission" date="2023-06" db="EMBL/GenBank/DDBJ databases">
        <title>Campylobacter magnum sp. nov., isolated from cecal contents of domestic pigs (Sus scrofa domesticus).</title>
        <authorList>
            <person name="Papic B."/>
            <person name="Gruntar I."/>
        </authorList>
    </citation>
    <scope>NUCLEOTIDE SEQUENCE [LARGE SCALE GENOMIC DNA]</scope>
    <source>
        <strain evidence="3">34484-21</strain>
    </source>
</reference>
<keyword evidence="1" id="KW-0472">Membrane</keyword>
<keyword evidence="1" id="KW-1133">Transmembrane helix</keyword>
<dbReference type="Pfam" id="PF09527">
    <property type="entry name" value="ATPase_gene1"/>
    <property type="match status" value="1"/>
</dbReference>
<feature type="transmembrane region" description="Helical" evidence="1">
    <location>
        <begin position="21"/>
        <end position="39"/>
    </location>
</feature>
<sequence>MKEQNNSKTFKIARAADSLSLGISMVVAVAIGTGLGVWLRQYWGNWALFGGIALGVLAAINNVFKAYKAQKASYDELGDTHAIIKPNSTKKTAQDDDIGKNI</sequence>
<dbReference type="RefSeq" id="WP_302244729.1">
    <property type="nucleotide sequence ID" value="NZ_JAULJQ010000010.1"/>
</dbReference>
<evidence type="ECO:0000256" key="1">
    <source>
        <dbReference type="SAM" id="Phobius"/>
    </source>
</evidence>
<keyword evidence="1" id="KW-0812">Transmembrane</keyword>
<comment type="caution">
    <text evidence="2">The sequence shown here is derived from an EMBL/GenBank/DDBJ whole genome shotgun (WGS) entry which is preliminary data.</text>
</comment>
<dbReference type="InterPro" id="IPR032820">
    <property type="entry name" value="ATPase_put"/>
</dbReference>
<organism evidence="2 3">
    <name type="scientific">Campylobacter magnus</name>
    <dbReference type="NCBI Taxonomy" id="3026462"/>
    <lineage>
        <taxon>Bacteria</taxon>
        <taxon>Pseudomonadati</taxon>
        <taxon>Campylobacterota</taxon>
        <taxon>Epsilonproteobacteria</taxon>
        <taxon>Campylobacterales</taxon>
        <taxon>Campylobacteraceae</taxon>
        <taxon>Campylobacter</taxon>
    </lineage>
</organism>
<evidence type="ECO:0000313" key="3">
    <source>
        <dbReference type="Proteomes" id="UP001171111"/>
    </source>
</evidence>
<dbReference type="Proteomes" id="UP001171111">
    <property type="component" value="Unassembled WGS sequence"/>
</dbReference>
<dbReference type="EMBL" id="JAULJQ010000010">
    <property type="protein sequence ID" value="MDO2409966.1"/>
    <property type="molecule type" value="Genomic_DNA"/>
</dbReference>
<feature type="transmembrane region" description="Helical" evidence="1">
    <location>
        <begin position="45"/>
        <end position="64"/>
    </location>
</feature>
<keyword evidence="3" id="KW-1185">Reference proteome</keyword>
<protein>
    <submittedName>
        <fullName evidence="2">AtpZ/AtpI family protein</fullName>
    </submittedName>
</protein>
<gene>
    <name evidence="2" type="ORF">Q2362_07705</name>
</gene>
<evidence type="ECO:0000313" key="2">
    <source>
        <dbReference type="EMBL" id="MDO2409966.1"/>
    </source>
</evidence>
<proteinExistence type="predicted"/>
<name>A0ABT8T8A0_9BACT</name>
<accession>A0ABT8T8A0</accession>